<organism evidence="2 3">
    <name type="scientific">Parasponia andersonii</name>
    <name type="common">Sponia andersonii</name>
    <dbReference type="NCBI Taxonomy" id="3476"/>
    <lineage>
        <taxon>Eukaryota</taxon>
        <taxon>Viridiplantae</taxon>
        <taxon>Streptophyta</taxon>
        <taxon>Embryophyta</taxon>
        <taxon>Tracheophyta</taxon>
        <taxon>Spermatophyta</taxon>
        <taxon>Magnoliopsida</taxon>
        <taxon>eudicotyledons</taxon>
        <taxon>Gunneridae</taxon>
        <taxon>Pentapetalae</taxon>
        <taxon>rosids</taxon>
        <taxon>fabids</taxon>
        <taxon>Rosales</taxon>
        <taxon>Cannabaceae</taxon>
        <taxon>Parasponia</taxon>
    </lineage>
</organism>
<dbReference type="Pfam" id="PF02519">
    <property type="entry name" value="Auxin_inducible"/>
    <property type="match status" value="1"/>
</dbReference>
<dbReference type="Proteomes" id="UP000237105">
    <property type="component" value="Unassembled WGS sequence"/>
</dbReference>
<dbReference type="PANTHER" id="PTHR31175">
    <property type="entry name" value="AUXIN-RESPONSIVE FAMILY PROTEIN"/>
    <property type="match status" value="1"/>
</dbReference>
<comment type="similarity">
    <text evidence="1">Belongs to the ARG7 family.</text>
</comment>
<comment type="caution">
    <text evidence="2">The sequence shown here is derived from an EMBL/GenBank/DDBJ whole genome shotgun (WGS) entry which is preliminary data.</text>
</comment>
<dbReference type="STRING" id="3476.A0A2P5AIP3"/>
<sequence length="143" mass="16401">MARKWQRMAALSRKRISFSRRNKDLDIAESCTTSSNVTDKGHFVVYTTDDKRFVIPLEYLSHNILRELFRMSEEEFGLSSDGPIRLPCDAVFMDYVIKLIRRGVAKDLEKALLKSIETSLCYSLPASSFHQGLTSQQIPVFGY</sequence>
<evidence type="ECO:0000313" key="2">
    <source>
        <dbReference type="EMBL" id="PON36387.1"/>
    </source>
</evidence>
<reference evidence="3" key="1">
    <citation type="submission" date="2016-06" db="EMBL/GenBank/DDBJ databases">
        <title>Parallel loss of symbiosis genes in relatives of nitrogen-fixing non-legume Parasponia.</title>
        <authorList>
            <person name="Van Velzen R."/>
            <person name="Holmer R."/>
            <person name="Bu F."/>
            <person name="Rutten L."/>
            <person name="Van Zeijl A."/>
            <person name="Liu W."/>
            <person name="Santuari L."/>
            <person name="Cao Q."/>
            <person name="Sharma T."/>
            <person name="Shen D."/>
            <person name="Roswanjaya Y."/>
            <person name="Wardhani T."/>
            <person name="Kalhor M.S."/>
            <person name="Jansen J."/>
            <person name="Van den Hoogen J."/>
            <person name="Gungor B."/>
            <person name="Hartog M."/>
            <person name="Hontelez J."/>
            <person name="Verver J."/>
            <person name="Yang W.-C."/>
            <person name="Schijlen E."/>
            <person name="Repin R."/>
            <person name="Schilthuizen M."/>
            <person name="Schranz E."/>
            <person name="Heidstra R."/>
            <person name="Miyata K."/>
            <person name="Fedorova E."/>
            <person name="Kohlen W."/>
            <person name="Bisseling T."/>
            <person name="Smit S."/>
            <person name="Geurts R."/>
        </authorList>
    </citation>
    <scope>NUCLEOTIDE SEQUENCE [LARGE SCALE GENOMIC DNA]</scope>
    <source>
        <strain evidence="3">cv. WU1-14</strain>
    </source>
</reference>
<keyword evidence="3" id="KW-1185">Reference proteome</keyword>
<dbReference type="PANTHER" id="PTHR31175:SF82">
    <property type="entry name" value="AUXIN-RESPONSIVE PROTEIN SAUR65"/>
    <property type="match status" value="1"/>
</dbReference>
<protein>
    <submittedName>
        <fullName evidence="2">Small auxin-up RNA</fullName>
    </submittedName>
</protein>
<name>A0A2P5AIP3_PARAD</name>
<dbReference type="GO" id="GO:0009733">
    <property type="term" value="P:response to auxin"/>
    <property type="evidence" value="ECO:0007669"/>
    <property type="project" value="InterPro"/>
</dbReference>
<gene>
    <name evidence="2" type="ORF">PanWU01x14_328820</name>
</gene>
<dbReference type="OrthoDB" id="1936278at2759"/>
<evidence type="ECO:0000313" key="3">
    <source>
        <dbReference type="Proteomes" id="UP000237105"/>
    </source>
</evidence>
<accession>A0A2P5AIP3</accession>
<dbReference type="InterPro" id="IPR003676">
    <property type="entry name" value="SAUR_fam"/>
</dbReference>
<dbReference type="EMBL" id="JXTB01000571">
    <property type="protein sequence ID" value="PON36387.1"/>
    <property type="molecule type" value="Genomic_DNA"/>
</dbReference>
<proteinExistence type="inferred from homology"/>
<evidence type="ECO:0000256" key="1">
    <source>
        <dbReference type="ARBA" id="ARBA00006974"/>
    </source>
</evidence>
<dbReference type="AlphaFoldDB" id="A0A2P5AIP3"/>